<evidence type="ECO:0000313" key="3">
    <source>
        <dbReference type="Proteomes" id="UP000230859"/>
    </source>
</evidence>
<accession>A0A2H0LNG5</accession>
<gene>
    <name evidence="2" type="ORF">COV74_10580</name>
</gene>
<evidence type="ECO:0000313" key="2">
    <source>
        <dbReference type="EMBL" id="PIQ85035.1"/>
    </source>
</evidence>
<dbReference type="EMBL" id="PCVY01000076">
    <property type="protein sequence ID" value="PIQ85035.1"/>
    <property type="molecule type" value="Genomic_DNA"/>
</dbReference>
<reference evidence="2 3" key="1">
    <citation type="submission" date="2017-09" db="EMBL/GenBank/DDBJ databases">
        <title>Depth-based differentiation of microbial function through sediment-hosted aquifers and enrichment of novel symbionts in the deep terrestrial subsurface.</title>
        <authorList>
            <person name="Probst A.J."/>
            <person name="Ladd B."/>
            <person name="Jarett J.K."/>
            <person name="Geller-Mcgrath D.E."/>
            <person name="Sieber C.M."/>
            <person name="Emerson J.B."/>
            <person name="Anantharaman K."/>
            <person name="Thomas B.C."/>
            <person name="Malmstrom R."/>
            <person name="Stieglmeier M."/>
            <person name="Klingl A."/>
            <person name="Woyke T."/>
            <person name="Ryan C.M."/>
            <person name="Banfield J.F."/>
        </authorList>
    </citation>
    <scope>NUCLEOTIDE SEQUENCE [LARGE SCALE GENOMIC DNA]</scope>
    <source>
        <strain evidence="2">CG11_big_fil_rev_8_21_14_0_20_45_26</strain>
    </source>
</reference>
<evidence type="ECO:0008006" key="4">
    <source>
        <dbReference type="Google" id="ProtNLM"/>
    </source>
</evidence>
<protein>
    <recommendedName>
        <fullName evidence="4">HEAT repeat domain-containing protein</fullName>
    </recommendedName>
</protein>
<comment type="caution">
    <text evidence="2">The sequence shown here is derived from an EMBL/GenBank/DDBJ whole genome shotgun (WGS) entry which is preliminary data.</text>
</comment>
<dbReference type="Proteomes" id="UP000230859">
    <property type="component" value="Unassembled WGS sequence"/>
</dbReference>
<dbReference type="AlphaFoldDB" id="A0A2H0LNG5"/>
<keyword evidence="1" id="KW-0812">Transmembrane</keyword>
<sequence>MIPTTIVSVYNSETIDNLMSTLRKTFFFCLVGMALICALAVAGTDEAQLIYALKNPDAVLEDRIKAADKLGSQYENTAGPELLNILFDTKAPRSLQTYIQDVVIKMKNPHLTDKLLKEADNIEANPYMREMGLYTAWKYDPDAALMQVRKIVGDSYDQLAFRMIAATYLIHDADNLETQEVAIKIMRDKSEPTELRRIVLPVLERSEYYEEALQLMKTAVTDPNESSSFRRMVIERMKDSKSSLLTETLMTILQDKNEKKDMKLLAIHTLKENAKTLKSQLPTLMKIKETTDTPLLKSEIQTLIEEILTATKTQTEVKDDWALLDTAMKEKTSTHSSQSKRTA</sequence>
<organism evidence="2 3">
    <name type="scientific">Candidatus Abzuiibacterium crystallinum</name>
    <dbReference type="NCBI Taxonomy" id="1974748"/>
    <lineage>
        <taxon>Bacteria</taxon>
        <taxon>Pseudomonadati</taxon>
        <taxon>Candidatus Omnitrophota</taxon>
        <taxon>Candidatus Abzuiibacterium</taxon>
    </lineage>
</organism>
<evidence type="ECO:0000256" key="1">
    <source>
        <dbReference type="SAM" id="Phobius"/>
    </source>
</evidence>
<feature type="transmembrane region" description="Helical" evidence="1">
    <location>
        <begin position="25"/>
        <end position="44"/>
    </location>
</feature>
<keyword evidence="1" id="KW-1133">Transmembrane helix</keyword>
<keyword evidence="1" id="KW-0472">Membrane</keyword>
<proteinExistence type="predicted"/>
<name>A0A2H0LNG5_9BACT</name>